<sequence length="86" mass="9846">APIITPHPCDINHPDLLLVCHCYLELRIPHNGRIDMGDLHAICWSCIWQPHNLPWFDKLSLFILGMCGSLGGDDMVDWILLKFHMA</sequence>
<dbReference type="AlphaFoldDB" id="A0ABD3SDF0"/>
<evidence type="ECO:0000313" key="2">
    <source>
        <dbReference type="Proteomes" id="UP001530377"/>
    </source>
</evidence>
<dbReference type="Proteomes" id="UP001530377">
    <property type="component" value="Unassembled WGS sequence"/>
</dbReference>
<evidence type="ECO:0000313" key="1">
    <source>
        <dbReference type="EMBL" id="KAL3822548.1"/>
    </source>
</evidence>
<organism evidence="1 2">
    <name type="scientific">Cyclostephanos tholiformis</name>
    <dbReference type="NCBI Taxonomy" id="382380"/>
    <lineage>
        <taxon>Eukaryota</taxon>
        <taxon>Sar</taxon>
        <taxon>Stramenopiles</taxon>
        <taxon>Ochrophyta</taxon>
        <taxon>Bacillariophyta</taxon>
        <taxon>Coscinodiscophyceae</taxon>
        <taxon>Thalassiosirophycidae</taxon>
        <taxon>Stephanodiscales</taxon>
        <taxon>Stephanodiscaceae</taxon>
        <taxon>Cyclostephanos</taxon>
    </lineage>
</organism>
<gene>
    <name evidence="1" type="ORF">ACHAXA_007659</name>
</gene>
<feature type="non-terminal residue" evidence="1">
    <location>
        <position position="1"/>
    </location>
</feature>
<dbReference type="EMBL" id="JALLPB020000062">
    <property type="protein sequence ID" value="KAL3822548.1"/>
    <property type="molecule type" value="Genomic_DNA"/>
</dbReference>
<protein>
    <submittedName>
        <fullName evidence="1">Uncharacterized protein</fullName>
    </submittedName>
</protein>
<reference evidence="1 2" key="1">
    <citation type="submission" date="2024-10" db="EMBL/GenBank/DDBJ databases">
        <title>Updated reference genomes for cyclostephanoid diatoms.</title>
        <authorList>
            <person name="Roberts W.R."/>
            <person name="Alverson A.J."/>
        </authorList>
    </citation>
    <scope>NUCLEOTIDE SEQUENCE [LARGE SCALE GENOMIC DNA]</scope>
    <source>
        <strain evidence="1 2">AJA228-03</strain>
    </source>
</reference>
<proteinExistence type="predicted"/>
<accession>A0ABD3SDF0</accession>
<keyword evidence="2" id="KW-1185">Reference proteome</keyword>
<comment type="caution">
    <text evidence="1">The sequence shown here is derived from an EMBL/GenBank/DDBJ whole genome shotgun (WGS) entry which is preliminary data.</text>
</comment>
<name>A0ABD3SDF0_9STRA</name>